<dbReference type="RefSeq" id="WP_076601592.1">
    <property type="nucleotide sequence ID" value="NZ_FTMD01000004.1"/>
</dbReference>
<dbReference type="GO" id="GO:0009399">
    <property type="term" value="P:nitrogen fixation"/>
    <property type="evidence" value="ECO:0007669"/>
    <property type="project" value="InterPro"/>
</dbReference>
<sequence length="70" mass="7697">MKVTVRKEAAGHYSIYVAKKDLEARIVSAEQPAIWGGKVELDNGWTLEMPAMAADTRLPITVEARRLGEG</sequence>
<name>A0A1N6SYB8_9RHOO</name>
<dbReference type="NCBIfam" id="TIGR02934">
    <property type="entry name" value="nifT_nitrog"/>
    <property type="match status" value="1"/>
</dbReference>
<dbReference type="InterPro" id="IPR024044">
    <property type="entry name" value="NifT/FixU_barrel-like_dom_sf"/>
</dbReference>
<keyword evidence="2" id="KW-1185">Reference proteome</keyword>
<dbReference type="Pfam" id="PF06988">
    <property type="entry name" value="NifT"/>
    <property type="match status" value="1"/>
</dbReference>
<evidence type="ECO:0000313" key="2">
    <source>
        <dbReference type="Proteomes" id="UP000186819"/>
    </source>
</evidence>
<dbReference type="InterPro" id="IPR009727">
    <property type="entry name" value="NifT"/>
</dbReference>
<reference evidence="2" key="1">
    <citation type="submission" date="2017-01" db="EMBL/GenBank/DDBJ databases">
        <authorList>
            <person name="Varghese N."/>
            <person name="Submissions S."/>
        </authorList>
    </citation>
    <scope>NUCLEOTIDE SEQUENCE [LARGE SCALE GENOMIC DNA]</scope>
    <source>
        <strain evidence="2">ATCC 51758</strain>
    </source>
</reference>
<gene>
    <name evidence="1" type="ORF">SAMN05421829_104255</name>
</gene>
<dbReference type="OrthoDB" id="196613at2"/>
<evidence type="ECO:0000313" key="1">
    <source>
        <dbReference type="EMBL" id="SIQ45856.1"/>
    </source>
</evidence>
<dbReference type="SUPFAM" id="SSF159203">
    <property type="entry name" value="NifT/FixU-like"/>
    <property type="match status" value="1"/>
</dbReference>
<dbReference type="AlphaFoldDB" id="A0A1N6SYB8"/>
<accession>A0A1N6SYB8</accession>
<dbReference type="STRING" id="34027.SAMN05421829_104255"/>
<proteinExistence type="predicted"/>
<dbReference type="Proteomes" id="UP000186819">
    <property type="component" value="Unassembled WGS sequence"/>
</dbReference>
<organism evidence="1 2">
    <name type="scientific">Aromatoleum tolulyticum</name>
    <dbReference type="NCBI Taxonomy" id="34027"/>
    <lineage>
        <taxon>Bacteria</taxon>
        <taxon>Pseudomonadati</taxon>
        <taxon>Pseudomonadota</taxon>
        <taxon>Betaproteobacteria</taxon>
        <taxon>Rhodocyclales</taxon>
        <taxon>Rhodocyclaceae</taxon>
        <taxon>Aromatoleum</taxon>
    </lineage>
</organism>
<dbReference type="EMBL" id="FTMD01000004">
    <property type="protein sequence ID" value="SIQ45856.1"/>
    <property type="molecule type" value="Genomic_DNA"/>
</dbReference>
<protein>
    <submittedName>
        <fullName evidence="1">Nitrogen fixation protein NifT</fullName>
    </submittedName>
</protein>
<dbReference type="Gene3D" id="2.40.50.240">
    <property type="entry name" value="NifT/FixU-like"/>
    <property type="match status" value="1"/>
</dbReference>